<keyword evidence="13" id="KW-0969">Cilium</keyword>
<keyword evidence="13" id="KW-0966">Cell projection</keyword>
<evidence type="ECO:0000256" key="3">
    <source>
        <dbReference type="ARBA" id="ARBA00010299"/>
    </source>
</evidence>
<dbReference type="Pfam" id="PF14842">
    <property type="entry name" value="FliG_N"/>
    <property type="match status" value="1"/>
</dbReference>
<evidence type="ECO:0000256" key="2">
    <source>
        <dbReference type="ARBA" id="ARBA00004413"/>
    </source>
</evidence>
<evidence type="ECO:0000259" key="12">
    <source>
        <dbReference type="Pfam" id="PF14842"/>
    </source>
</evidence>
<dbReference type="PIRSF" id="PIRSF003161">
    <property type="entry name" value="FliG"/>
    <property type="match status" value="1"/>
</dbReference>
<dbReference type="PANTHER" id="PTHR30534:SF0">
    <property type="entry name" value="FLAGELLAR MOTOR SWITCH PROTEIN FLIG"/>
    <property type="match status" value="1"/>
</dbReference>
<dbReference type="SUPFAM" id="SSF48029">
    <property type="entry name" value="FliG"/>
    <property type="match status" value="2"/>
</dbReference>
<keyword evidence="13" id="KW-0282">Flagellum</keyword>
<keyword evidence="7" id="KW-0283">Flagellar rotation</keyword>
<dbReference type="Pfam" id="PF14841">
    <property type="entry name" value="FliG_M"/>
    <property type="match status" value="1"/>
</dbReference>
<dbReference type="PANTHER" id="PTHR30534">
    <property type="entry name" value="FLAGELLAR MOTOR SWITCH PROTEIN FLIG"/>
    <property type="match status" value="1"/>
</dbReference>
<comment type="subcellular location">
    <subcellularLocation>
        <location evidence="1">Bacterial flagellum basal body</location>
    </subcellularLocation>
    <subcellularLocation>
        <location evidence="2">Cell membrane</location>
        <topology evidence="2">Peripheral membrane protein</topology>
        <orientation evidence="2">Cytoplasmic side</orientation>
    </subcellularLocation>
</comment>
<dbReference type="STRING" id="1120990.SAMN03080614_100846"/>
<sequence>MLRQQGISGKKKAAVLLISLGPEVSAEIFKHLTDEEIEQLTLEIANARKITNEERDAILQEFQELCMAQEIITQGGIQYAKEVLERALGNQKALDIISRLTATLQVKPFDFVRKADPQQLLNYLANEHPQTIALVLSFLQPEQGAIVLSGLSPEKQSDIVRRIAQMDRTSPEVIREVEGILEQKLSSLSNQDYTRAGGIDVIVDIINKVDRGTEKTIFENLEIEDPELAEEIRRKMFVFDDIINLDDRAIQRVIREVNNQELALSLKIAPEQVSNKIFKNMSKRQAELIKEEMEYMGPVRLRDIEEAQQKIVNLIRKLEDTGEIIIARGGGGDEIIV</sequence>
<dbReference type="InterPro" id="IPR011002">
    <property type="entry name" value="FliG_a-hlx"/>
</dbReference>
<evidence type="ECO:0000256" key="4">
    <source>
        <dbReference type="ARBA" id="ARBA00021870"/>
    </source>
</evidence>
<protein>
    <recommendedName>
        <fullName evidence="4">Flagellar motor switch protein FliG</fullName>
    </recommendedName>
</protein>
<evidence type="ECO:0000256" key="6">
    <source>
        <dbReference type="ARBA" id="ARBA00022500"/>
    </source>
</evidence>
<dbReference type="Pfam" id="PF01706">
    <property type="entry name" value="FliG_C"/>
    <property type="match status" value="1"/>
</dbReference>
<evidence type="ECO:0000259" key="10">
    <source>
        <dbReference type="Pfam" id="PF01706"/>
    </source>
</evidence>
<evidence type="ECO:0000256" key="5">
    <source>
        <dbReference type="ARBA" id="ARBA00022475"/>
    </source>
</evidence>
<evidence type="ECO:0000256" key="8">
    <source>
        <dbReference type="ARBA" id="ARBA00023136"/>
    </source>
</evidence>
<evidence type="ECO:0000256" key="7">
    <source>
        <dbReference type="ARBA" id="ARBA00022779"/>
    </source>
</evidence>
<gene>
    <name evidence="13" type="ORF">SAMN03080614_100846</name>
</gene>
<reference evidence="14" key="1">
    <citation type="submission" date="2016-10" db="EMBL/GenBank/DDBJ databases">
        <authorList>
            <person name="Varghese N."/>
            <person name="Submissions S."/>
        </authorList>
    </citation>
    <scope>NUCLEOTIDE SEQUENCE [LARGE SCALE GENOMIC DNA]</scope>
    <source>
        <strain evidence="14">DSM 13577</strain>
    </source>
</reference>
<dbReference type="PRINTS" id="PR00954">
    <property type="entry name" value="FLGMOTORFLIG"/>
</dbReference>
<dbReference type="GO" id="GO:0009425">
    <property type="term" value="C:bacterial-type flagellum basal body"/>
    <property type="evidence" value="ECO:0007669"/>
    <property type="project" value="UniProtKB-SubCell"/>
</dbReference>
<keyword evidence="8" id="KW-0472">Membrane</keyword>
<dbReference type="InterPro" id="IPR023087">
    <property type="entry name" value="Flg_Motor_Flig_C"/>
</dbReference>
<dbReference type="NCBIfam" id="TIGR00207">
    <property type="entry name" value="fliG"/>
    <property type="match status" value="1"/>
</dbReference>
<dbReference type="InterPro" id="IPR000090">
    <property type="entry name" value="Flg_Motor_Flig"/>
</dbReference>
<proteinExistence type="inferred from homology"/>
<name>A0A1H9ZDF0_9FIRM</name>
<dbReference type="InterPro" id="IPR028263">
    <property type="entry name" value="FliG_N"/>
</dbReference>
<accession>A0A1H9ZDF0</accession>
<keyword evidence="6" id="KW-0145">Chemotaxis</keyword>
<evidence type="ECO:0000259" key="11">
    <source>
        <dbReference type="Pfam" id="PF14841"/>
    </source>
</evidence>
<dbReference type="GO" id="GO:0005886">
    <property type="term" value="C:plasma membrane"/>
    <property type="evidence" value="ECO:0007669"/>
    <property type="project" value="UniProtKB-SubCell"/>
</dbReference>
<dbReference type="Proteomes" id="UP000243819">
    <property type="component" value="Unassembled WGS sequence"/>
</dbReference>
<feature type="domain" description="Flagellar motor switch protein FliG C-terminal" evidence="10">
    <location>
        <begin position="219"/>
        <end position="326"/>
    </location>
</feature>
<evidence type="ECO:0000256" key="1">
    <source>
        <dbReference type="ARBA" id="ARBA00004117"/>
    </source>
</evidence>
<evidence type="ECO:0000256" key="9">
    <source>
        <dbReference type="ARBA" id="ARBA00023143"/>
    </source>
</evidence>
<dbReference type="FunFam" id="1.10.220.30:FF:000001">
    <property type="entry name" value="Flagellar motor switch protein FliG"/>
    <property type="match status" value="1"/>
</dbReference>
<dbReference type="GO" id="GO:0071973">
    <property type="term" value="P:bacterial-type flagellum-dependent cell motility"/>
    <property type="evidence" value="ECO:0007669"/>
    <property type="project" value="InterPro"/>
</dbReference>
<evidence type="ECO:0000313" key="13">
    <source>
        <dbReference type="EMBL" id="SES79648.1"/>
    </source>
</evidence>
<dbReference type="OrthoDB" id="9780302at2"/>
<keyword evidence="9" id="KW-0975">Bacterial flagellum</keyword>
<dbReference type="RefSeq" id="WP_091349397.1">
    <property type="nucleotide sequence ID" value="NZ_FOIF01000008.1"/>
</dbReference>
<dbReference type="EMBL" id="FOIF01000008">
    <property type="protein sequence ID" value="SES79648.1"/>
    <property type="molecule type" value="Genomic_DNA"/>
</dbReference>
<organism evidence="13 14">
    <name type="scientific">Anaerobranca gottschalkii DSM 13577</name>
    <dbReference type="NCBI Taxonomy" id="1120990"/>
    <lineage>
        <taxon>Bacteria</taxon>
        <taxon>Bacillati</taxon>
        <taxon>Bacillota</taxon>
        <taxon>Clostridia</taxon>
        <taxon>Eubacteriales</taxon>
        <taxon>Proteinivoracaceae</taxon>
        <taxon>Anaerobranca</taxon>
    </lineage>
</organism>
<dbReference type="GO" id="GO:0006935">
    <property type="term" value="P:chemotaxis"/>
    <property type="evidence" value="ECO:0007669"/>
    <property type="project" value="UniProtKB-KW"/>
</dbReference>
<keyword evidence="5" id="KW-1003">Cell membrane</keyword>
<comment type="similarity">
    <text evidence="3">Belongs to the FliG family.</text>
</comment>
<evidence type="ECO:0000313" key="14">
    <source>
        <dbReference type="Proteomes" id="UP000243819"/>
    </source>
</evidence>
<feature type="domain" description="Flagellar motor switch protein FliG N-terminal" evidence="12">
    <location>
        <begin position="7"/>
        <end position="109"/>
    </location>
</feature>
<dbReference type="Gene3D" id="1.10.220.30">
    <property type="match status" value="3"/>
</dbReference>
<dbReference type="InterPro" id="IPR032779">
    <property type="entry name" value="FliG_M"/>
</dbReference>
<dbReference type="AlphaFoldDB" id="A0A1H9ZDF0"/>
<keyword evidence="14" id="KW-1185">Reference proteome</keyword>
<dbReference type="GO" id="GO:0003774">
    <property type="term" value="F:cytoskeletal motor activity"/>
    <property type="evidence" value="ECO:0007669"/>
    <property type="project" value="InterPro"/>
</dbReference>
<feature type="domain" description="Flagellar motor switch protein FliG middle" evidence="11">
    <location>
        <begin position="117"/>
        <end position="191"/>
    </location>
</feature>